<evidence type="ECO:0000313" key="2">
    <source>
        <dbReference type="Proteomes" id="UP001165074"/>
    </source>
</evidence>
<name>A0A9W6VST8_9ACTN</name>
<reference evidence="1" key="1">
    <citation type="submission" date="2023-03" db="EMBL/GenBank/DDBJ databases">
        <title>Actinoallomurus iriomotensis NBRC 103684.</title>
        <authorList>
            <person name="Ichikawa N."/>
            <person name="Sato H."/>
            <person name="Tonouchi N."/>
        </authorList>
    </citation>
    <scope>NUCLEOTIDE SEQUENCE</scope>
    <source>
        <strain evidence="1">NBRC 103684</strain>
    </source>
</reference>
<proteinExistence type="predicted"/>
<evidence type="ECO:0000313" key="1">
    <source>
        <dbReference type="EMBL" id="GLY83723.1"/>
    </source>
</evidence>
<comment type="caution">
    <text evidence="1">The sequence shown here is derived from an EMBL/GenBank/DDBJ whole genome shotgun (WGS) entry which is preliminary data.</text>
</comment>
<sequence length="58" mass="6133">MAAGATRGEAANAAATAVEISRFPMTYLLVNTSEEAMSTVTVLNGRRHIADTIHSMKP</sequence>
<accession>A0A9W6VST8</accession>
<dbReference type="AlphaFoldDB" id="A0A9W6VST8"/>
<keyword evidence="2" id="KW-1185">Reference proteome</keyword>
<dbReference type="EMBL" id="BSTK01000002">
    <property type="protein sequence ID" value="GLY83723.1"/>
    <property type="molecule type" value="Genomic_DNA"/>
</dbReference>
<organism evidence="1 2">
    <name type="scientific">Actinoallomurus iriomotensis</name>
    <dbReference type="NCBI Taxonomy" id="478107"/>
    <lineage>
        <taxon>Bacteria</taxon>
        <taxon>Bacillati</taxon>
        <taxon>Actinomycetota</taxon>
        <taxon>Actinomycetes</taxon>
        <taxon>Streptosporangiales</taxon>
        <taxon>Thermomonosporaceae</taxon>
        <taxon>Actinoallomurus</taxon>
    </lineage>
</organism>
<protein>
    <submittedName>
        <fullName evidence="1">Uncharacterized protein</fullName>
    </submittedName>
</protein>
<gene>
    <name evidence="1" type="ORF">Airi02_016520</name>
</gene>
<dbReference type="Proteomes" id="UP001165074">
    <property type="component" value="Unassembled WGS sequence"/>
</dbReference>